<evidence type="ECO:0008006" key="7">
    <source>
        <dbReference type="Google" id="ProtNLM"/>
    </source>
</evidence>
<evidence type="ECO:0000313" key="5">
    <source>
        <dbReference type="EMBL" id="KAJ8779079.1"/>
    </source>
</evidence>
<reference evidence="5 6" key="1">
    <citation type="submission" date="2022-11" db="EMBL/GenBank/DDBJ databases">
        <title>Whole genome sequence of Eschrichtius robustus ER-17-0199.</title>
        <authorList>
            <person name="Bruniche-Olsen A."/>
            <person name="Black A.N."/>
            <person name="Fields C.J."/>
            <person name="Walden K."/>
            <person name="Dewoody J.A."/>
        </authorList>
    </citation>
    <scope>NUCLEOTIDE SEQUENCE [LARGE SCALE GENOMIC DNA]</scope>
    <source>
        <strain evidence="5">ER-17-0199</strain>
        <tissue evidence="5">Blubber</tissue>
    </source>
</reference>
<dbReference type="AlphaFoldDB" id="A0AB34GI10"/>
<dbReference type="InterPro" id="IPR031805">
    <property type="entry name" value="Piezo_TM25-28"/>
</dbReference>
<keyword evidence="6" id="KW-1185">Reference proteome</keyword>
<dbReference type="GO" id="GO:0016020">
    <property type="term" value="C:membrane"/>
    <property type="evidence" value="ECO:0007669"/>
    <property type="project" value="InterPro"/>
</dbReference>
<dbReference type="EMBL" id="JAIQCJ010002232">
    <property type="protein sequence ID" value="KAJ8779079.1"/>
    <property type="molecule type" value="Genomic_DNA"/>
</dbReference>
<evidence type="ECO:0000259" key="3">
    <source>
        <dbReference type="Pfam" id="PF15917"/>
    </source>
</evidence>
<protein>
    <recommendedName>
        <fullName evidence="7">Piezo-type mechanosensitive ion channel component 1</fullName>
    </recommendedName>
</protein>
<sequence>MRRILKYFRMVVVSYSMVVLIAVYTFQFQVVAGIFKETLKNGCTVRVGAGRVAAVTVSLMAPISFVSWLHDVGLERFDAAELFAEILLPAALLLACILQRHYFNEDLLKTTSLYNSPIKWKGTSDRLKVILRKLQKRLRPGREEEAAQNFANKSSSSDWKAEKSGRLGRKASAEEETSDWDSAVDKLTAGFPKLLEMVNGTQGFSWRILEIDIVKLVAPVVIWLTLQEKSCRRNRHNTVVREKPSSRPSFCAPCAWPVDSACKRQGPAAVLVLMTLEVTVSRHQRFHRLRDGLPEPLISTTSDTVTREHLDNGPRSALQFFVNFGFCKFGLEVHLFVGIVCITRPALPLSFVAALHAVGQRVDFYALVQVIWLIYPLNLHGEQQSLSNPVSLSQSDASIPIAQMEPGWAVVSRKDPQHHEADPIKVKVAVSRYHFWFVLCLVFIVGTTRIHILGAGYLVAFGYFMLQGSRLLLQPVKITLRPRDCLVAYSALVVAVKTFLAVGACVYLEALLLSHCWLAHSFALDCTVPGYQLAVPEDEACEPPEKEAGVLWDAMCLTFLLIQRWIFLSYYHLYVVADLEAAKALASRYQETQEKGIRCQGLD</sequence>
<dbReference type="PANTHER" id="PTHR47049:SF7">
    <property type="entry name" value="PIEZO-TYPE MECHANOSENSITIVE ION CHANNEL COMPONENT 2 ISOFORM X1"/>
    <property type="match status" value="1"/>
</dbReference>
<feature type="transmembrane region" description="Helical" evidence="2">
    <location>
        <begin position="435"/>
        <end position="466"/>
    </location>
</feature>
<feature type="transmembrane region" description="Helical" evidence="2">
    <location>
        <begin position="486"/>
        <end position="508"/>
    </location>
</feature>
<feature type="transmembrane region" description="Helical" evidence="2">
    <location>
        <begin position="12"/>
        <end position="35"/>
    </location>
</feature>
<dbReference type="Proteomes" id="UP001159641">
    <property type="component" value="Unassembled WGS sequence"/>
</dbReference>
<evidence type="ECO:0000259" key="4">
    <source>
        <dbReference type="Pfam" id="PF24871"/>
    </source>
</evidence>
<evidence type="ECO:0000256" key="1">
    <source>
        <dbReference type="SAM" id="MobiDB-lite"/>
    </source>
</evidence>
<keyword evidence="2" id="KW-0472">Membrane</keyword>
<feature type="region of interest" description="Disordered" evidence="1">
    <location>
        <begin position="142"/>
        <end position="174"/>
    </location>
</feature>
<keyword evidence="2" id="KW-1133">Transmembrane helix</keyword>
<keyword evidence="2" id="KW-0812">Transmembrane</keyword>
<accession>A0AB34GI10</accession>
<dbReference type="Pfam" id="PF15917">
    <property type="entry name" value="Piezo_TM25-28"/>
    <property type="match status" value="1"/>
</dbReference>
<feature type="domain" description="Piezo TM25-28" evidence="3">
    <location>
        <begin position="426"/>
        <end position="591"/>
    </location>
</feature>
<dbReference type="GO" id="GO:0008381">
    <property type="term" value="F:mechanosensitive monoatomic ion channel activity"/>
    <property type="evidence" value="ECO:0007669"/>
    <property type="project" value="InterPro"/>
</dbReference>
<evidence type="ECO:0000313" key="6">
    <source>
        <dbReference type="Proteomes" id="UP001159641"/>
    </source>
</evidence>
<organism evidence="5 6">
    <name type="scientific">Eschrichtius robustus</name>
    <name type="common">California gray whale</name>
    <name type="synonym">Eschrichtius gibbosus</name>
    <dbReference type="NCBI Taxonomy" id="9764"/>
    <lineage>
        <taxon>Eukaryota</taxon>
        <taxon>Metazoa</taxon>
        <taxon>Chordata</taxon>
        <taxon>Craniata</taxon>
        <taxon>Vertebrata</taxon>
        <taxon>Euteleostomi</taxon>
        <taxon>Mammalia</taxon>
        <taxon>Eutheria</taxon>
        <taxon>Laurasiatheria</taxon>
        <taxon>Artiodactyla</taxon>
        <taxon>Whippomorpha</taxon>
        <taxon>Cetacea</taxon>
        <taxon>Mysticeti</taxon>
        <taxon>Eschrichtiidae</taxon>
        <taxon>Eschrichtius</taxon>
    </lineage>
</organism>
<feature type="transmembrane region" description="Helical" evidence="2">
    <location>
        <begin position="47"/>
        <end position="70"/>
    </location>
</feature>
<dbReference type="PANTHER" id="PTHR47049">
    <property type="entry name" value="PIEZO-TYPE MECHANOSENSITIVE ION CHANNEL HOMOLOG"/>
    <property type="match status" value="1"/>
</dbReference>
<feature type="domain" description="Piezo TM1-24" evidence="4">
    <location>
        <begin position="2"/>
        <end position="108"/>
    </location>
</feature>
<gene>
    <name evidence="5" type="ORF">J1605_012930</name>
</gene>
<comment type="caution">
    <text evidence="5">The sequence shown here is derived from an EMBL/GenBank/DDBJ whole genome shotgun (WGS) entry which is preliminary data.</text>
</comment>
<proteinExistence type="predicted"/>
<evidence type="ECO:0000256" key="2">
    <source>
        <dbReference type="SAM" id="Phobius"/>
    </source>
</evidence>
<feature type="compositionally biased region" description="Polar residues" evidence="1">
    <location>
        <begin position="149"/>
        <end position="158"/>
    </location>
</feature>
<dbReference type="InterPro" id="IPR027272">
    <property type="entry name" value="Piezo"/>
</dbReference>
<dbReference type="Pfam" id="PF24871">
    <property type="entry name" value="Piezo_TM1-24"/>
    <property type="match status" value="1"/>
</dbReference>
<dbReference type="InterPro" id="IPR056769">
    <property type="entry name" value="Piezo_TM1-24"/>
</dbReference>
<feature type="transmembrane region" description="Helical" evidence="2">
    <location>
        <begin position="82"/>
        <end position="103"/>
    </location>
</feature>
<name>A0AB34GI10_ESCRO</name>